<evidence type="ECO:0000313" key="9">
    <source>
        <dbReference type="Proteomes" id="UP001652660"/>
    </source>
</evidence>
<keyword evidence="9" id="KW-1185">Reference proteome</keyword>
<dbReference type="AlphaFoldDB" id="A0A6P6UIG9"/>
<dbReference type="InterPro" id="IPR001471">
    <property type="entry name" value="AP2/ERF_dom"/>
</dbReference>
<dbReference type="Pfam" id="PF00847">
    <property type="entry name" value="AP2"/>
    <property type="match status" value="1"/>
</dbReference>
<feature type="domain" description="AP2/ERF" evidence="8">
    <location>
        <begin position="17"/>
        <end position="76"/>
    </location>
</feature>
<dbReference type="GO" id="GO:0003700">
    <property type="term" value="F:DNA-binding transcription factor activity"/>
    <property type="evidence" value="ECO:0007669"/>
    <property type="project" value="InterPro"/>
</dbReference>
<keyword evidence="3" id="KW-0238">DNA-binding</keyword>
<keyword evidence="4" id="KW-0010">Activator</keyword>
<comment type="subcellular location">
    <subcellularLocation>
        <location evidence="1">Nucleus</location>
    </subcellularLocation>
</comment>
<dbReference type="PRINTS" id="PR00367">
    <property type="entry name" value="ETHRSPELEMNT"/>
</dbReference>
<evidence type="ECO:0000256" key="5">
    <source>
        <dbReference type="ARBA" id="ARBA00023163"/>
    </source>
</evidence>
<keyword evidence="5" id="KW-0804">Transcription</keyword>
<comment type="similarity">
    <text evidence="7">Belongs to the AP2/ERF transcription factor family. ERF subfamily.</text>
</comment>
<sequence length="168" mass="18536">MSSSDEGGSSCSTSQKRFRGIRRRKWGKWVSEIRVPGTQDRLWLGSYAAPEAAAMAHDIAYYCLRENASLDDFNFPLMLPAGVQRGMSPRSVQKAATDAGMAVDAQIIAKRPADSPVKVEENVVNSRPEERFSPCGNDGFSDIPSWEGKEFSRELGDQALNISVDDYL</sequence>
<evidence type="ECO:0000259" key="8">
    <source>
        <dbReference type="PROSITE" id="PS51032"/>
    </source>
</evidence>
<dbReference type="PANTHER" id="PTHR31985">
    <property type="entry name" value="ETHYLENE-RESPONSIVE TRANSCRIPTION FACTOR ERF042-RELATED"/>
    <property type="match status" value="1"/>
</dbReference>
<evidence type="ECO:0000256" key="3">
    <source>
        <dbReference type="ARBA" id="ARBA00023125"/>
    </source>
</evidence>
<dbReference type="Gene3D" id="3.30.730.10">
    <property type="entry name" value="AP2/ERF domain"/>
    <property type="match status" value="1"/>
</dbReference>
<protein>
    <submittedName>
        <fullName evidence="10">Ethylene-responsive transcription factor ERF020</fullName>
    </submittedName>
</protein>
<dbReference type="Proteomes" id="UP001652660">
    <property type="component" value="Chromosome 10e"/>
</dbReference>
<evidence type="ECO:0000256" key="6">
    <source>
        <dbReference type="ARBA" id="ARBA00023242"/>
    </source>
</evidence>
<evidence type="ECO:0000256" key="4">
    <source>
        <dbReference type="ARBA" id="ARBA00023159"/>
    </source>
</evidence>
<proteinExistence type="inferred from homology"/>
<evidence type="ECO:0000256" key="1">
    <source>
        <dbReference type="ARBA" id="ARBA00004123"/>
    </source>
</evidence>
<keyword evidence="2" id="KW-0805">Transcription regulation</keyword>
<dbReference type="GO" id="GO:0005634">
    <property type="term" value="C:nucleus"/>
    <property type="evidence" value="ECO:0007669"/>
    <property type="project" value="UniProtKB-SubCell"/>
</dbReference>
<reference evidence="10" key="2">
    <citation type="submission" date="2025-08" db="UniProtKB">
        <authorList>
            <consortium name="RefSeq"/>
        </authorList>
    </citation>
    <scope>IDENTIFICATION</scope>
    <source>
        <tissue evidence="10">Leaves</tissue>
    </source>
</reference>
<dbReference type="SUPFAM" id="SSF54171">
    <property type="entry name" value="DNA-binding domain"/>
    <property type="match status" value="1"/>
</dbReference>
<accession>A0A6P6UIG9</accession>
<gene>
    <name evidence="10" type="primary">LOC113711694</name>
</gene>
<dbReference type="InterPro" id="IPR051032">
    <property type="entry name" value="AP2/ERF_TF_ERF_subfamily"/>
</dbReference>
<dbReference type="RefSeq" id="XP_027090665.1">
    <property type="nucleotide sequence ID" value="XM_027234864.2"/>
</dbReference>
<dbReference type="GO" id="GO:0003677">
    <property type="term" value="F:DNA binding"/>
    <property type="evidence" value="ECO:0007669"/>
    <property type="project" value="UniProtKB-KW"/>
</dbReference>
<evidence type="ECO:0000313" key="10">
    <source>
        <dbReference type="RefSeq" id="XP_027090665.1"/>
    </source>
</evidence>
<dbReference type="PANTHER" id="PTHR31985:SF45">
    <property type="entry name" value="ETHYLENE-RESPONSIVE TRANSCRIPTION FACTOR ERF020"/>
    <property type="match status" value="1"/>
</dbReference>
<evidence type="ECO:0000256" key="2">
    <source>
        <dbReference type="ARBA" id="ARBA00023015"/>
    </source>
</evidence>
<dbReference type="InterPro" id="IPR036955">
    <property type="entry name" value="AP2/ERF_dom_sf"/>
</dbReference>
<dbReference type="InterPro" id="IPR016177">
    <property type="entry name" value="DNA-bd_dom_sf"/>
</dbReference>
<organism evidence="9 10">
    <name type="scientific">Coffea arabica</name>
    <name type="common">Arabian coffee</name>
    <dbReference type="NCBI Taxonomy" id="13443"/>
    <lineage>
        <taxon>Eukaryota</taxon>
        <taxon>Viridiplantae</taxon>
        <taxon>Streptophyta</taxon>
        <taxon>Embryophyta</taxon>
        <taxon>Tracheophyta</taxon>
        <taxon>Spermatophyta</taxon>
        <taxon>Magnoliopsida</taxon>
        <taxon>eudicotyledons</taxon>
        <taxon>Gunneridae</taxon>
        <taxon>Pentapetalae</taxon>
        <taxon>asterids</taxon>
        <taxon>lamiids</taxon>
        <taxon>Gentianales</taxon>
        <taxon>Rubiaceae</taxon>
        <taxon>Ixoroideae</taxon>
        <taxon>Gardenieae complex</taxon>
        <taxon>Bertiereae - Coffeeae clade</taxon>
        <taxon>Coffeeae</taxon>
        <taxon>Coffea</taxon>
    </lineage>
</organism>
<dbReference type="CDD" id="cd00018">
    <property type="entry name" value="AP2"/>
    <property type="match status" value="1"/>
</dbReference>
<evidence type="ECO:0000256" key="7">
    <source>
        <dbReference type="ARBA" id="ARBA00024343"/>
    </source>
</evidence>
<reference evidence="9" key="1">
    <citation type="journal article" date="2025" name="Foods">
        <title>Unveiling the Microbial Signatures of Arabica Coffee Cherries: Insights into Ripeness Specific Diversity, Functional Traits, and Implications for Quality and Safety.</title>
        <authorList>
            <consortium name="RefSeq"/>
            <person name="Tenea G.N."/>
            <person name="Cifuentes V."/>
            <person name="Reyes P."/>
            <person name="Cevallos-Vallejos M."/>
        </authorList>
    </citation>
    <scope>NUCLEOTIDE SEQUENCE [LARGE SCALE GENOMIC DNA]</scope>
</reference>
<keyword evidence="6" id="KW-0539">Nucleus</keyword>
<dbReference type="GeneID" id="113711694"/>
<name>A0A6P6UIG9_COFAR</name>
<dbReference type="SMART" id="SM00380">
    <property type="entry name" value="AP2"/>
    <property type="match status" value="1"/>
</dbReference>
<dbReference type="PROSITE" id="PS51032">
    <property type="entry name" value="AP2_ERF"/>
    <property type="match status" value="1"/>
</dbReference>
<dbReference type="OrthoDB" id="1849108at2759"/>